<dbReference type="KEGG" id="mpq:ABA45_10400"/>
<feature type="transmembrane region" description="Helical" evidence="5">
    <location>
        <begin position="383"/>
        <end position="401"/>
    </location>
</feature>
<dbReference type="PANTHER" id="PTHR37422">
    <property type="entry name" value="TEICHURONIC ACID BIOSYNTHESIS PROTEIN TUAE"/>
    <property type="match status" value="1"/>
</dbReference>
<evidence type="ECO:0000256" key="3">
    <source>
        <dbReference type="ARBA" id="ARBA00022989"/>
    </source>
</evidence>
<feature type="domain" description="O-antigen ligase-related" evidence="6">
    <location>
        <begin position="208"/>
        <end position="354"/>
    </location>
</feature>
<dbReference type="PATRIC" id="fig|330734.3.peg.2187"/>
<evidence type="ECO:0000256" key="4">
    <source>
        <dbReference type="ARBA" id="ARBA00023136"/>
    </source>
</evidence>
<feature type="transmembrane region" description="Helical" evidence="5">
    <location>
        <begin position="51"/>
        <end position="69"/>
    </location>
</feature>
<evidence type="ECO:0000259" key="6">
    <source>
        <dbReference type="Pfam" id="PF04932"/>
    </source>
</evidence>
<feature type="transmembrane region" description="Helical" evidence="5">
    <location>
        <begin position="107"/>
        <end position="127"/>
    </location>
</feature>
<proteinExistence type="predicted"/>
<feature type="transmembrane region" description="Helical" evidence="5">
    <location>
        <begin position="201"/>
        <end position="217"/>
    </location>
</feature>
<accession>A0A0H4I1E7</accession>
<name>A0A0H4I1E7_9GAMM</name>
<feature type="transmembrane region" description="Helical" evidence="5">
    <location>
        <begin position="345"/>
        <end position="363"/>
    </location>
</feature>
<feature type="transmembrane region" description="Helical" evidence="5">
    <location>
        <begin position="139"/>
        <end position="157"/>
    </location>
</feature>
<dbReference type="PANTHER" id="PTHR37422:SF13">
    <property type="entry name" value="LIPOPOLYSACCHARIDE BIOSYNTHESIS PROTEIN PA4999-RELATED"/>
    <property type="match status" value="1"/>
</dbReference>
<keyword evidence="2 5" id="KW-0812">Transmembrane</keyword>
<keyword evidence="8" id="KW-1185">Reference proteome</keyword>
<evidence type="ECO:0000313" key="7">
    <source>
        <dbReference type="EMBL" id="AKO52764.1"/>
    </source>
</evidence>
<feature type="transmembrane region" description="Helical" evidence="5">
    <location>
        <begin position="223"/>
        <end position="242"/>
    </location>
</feature>
<evidence type="ECO:0000313" key="8">
    <source>
        <dbReference type="Proteomes" id="UP000036406"/>
    </source>
</evidence>
<dbReference type="GO" id="GO:0016020">
    <property type="term" value="C:membrane"/>
    <property type="evidence" value="ECO:0007669"/>
    <property type="project" value="UniProtKB-SubCell"/>
</dbReference>
<dbReference type="AlphaFoldDB" id="A0A0H4I1E7"/>
<dbReference type="InterPro" id="IPR007016">
    <property type="entry name" value="O-antigen_ligase-rel_domated"/>
</dbReference>
<evidence type="ECO:0000256" key="1">
    <source>
        <dbReference type="ARBA" id="ARBA00004141"/>
    </source>
</evidence>
<dbReference type="STRING" id="330734.ABA45_10400"/>
<feature type="transmembrane region" description="Helical" evidence="5">
    <location>
        <begin position="249"/>
        <end position="266"/>
    </location>
</feature>
<feature type="transmembrane region" description="Helical" evidence="5">
    <location>
        <begin position="177"/>
        <end position="194"/>
    </location>
</feature>
<reference evidence="7 8" key="1">
    <citation type="submission" date="2015-05" db="EMBL/GenBank/DDBJ databases">
        <title>Complete genome of Marinobacter psychrophilus strain 20041T isolated from sea-ice of the Canadian Basin.</title>
        <authorList>
            <person name="Song L."/>
            <person name="Ren L."/>
            <person name="Yu Y."/>
            <person name="Wang X."/>
        </authorList>
    </citation>
    <scope>NUCLEOTIDE SEQUENCE [LARGE SCALE GENOMIC DNA]</scope>
    <source>
        <strain evidence="7 8">20041</strain>
    </source>
</reference>
<comment type="subcellular location">
    <subcellularLocation>
        <location evidence="1">Membrane</location>
        <topology evidence="1">Multi-pass membrane protein</topology>
    </subcellularLocation>
</comment>
<feature type="transmembrane region" description="Helical" evidence="5">
    <location>
        <begin position="7"/>
        <end position="31"/>
    </location>
</feature>
<dbReference type="Pfam" id="PF04932">
    <property type="entry name" value="Wzy_C"/>
    <property type="match status" value="1"/>
</dbReference>
<protein>
    <submittedName>
        <fullName evidence="7">Polymerase</fullName>
    </submittedName>
</protein>
<gene>
    <name evidence="7" type="ORF">ABA45_10400</name>
</gene>
<keyword evidence="4 5" id="KW-0472">Membrane</keyword>
<sequence length="455" mass="50963">MSKIALVFLMVFIVGVIATFTYSGASSFILYQFVYFLNPDFRWWAAEIPGISYSFIASILMLISLGIGYRKYSTLAPWKELPAFKWIIVLLLYHYLVYFWALNPAVHYQFTFQFTKLVIIVLVAYKLVNSPRILDISIWAYLLGATYIGYLATSVGRGAGARVEGIGMADAPDANDTAAALVPAAVFLMYYAWMGNKKVKLLCVFCGALIANGLVLINSRGSFVGVVVSAGLFLLYMMFSRYQKEGQRAMAVFIIIIGISGGLYVADDQFWDRMRTMENVEDEGESGSQRINYWMAALDISKDYPLGAGIYGFNFLSDIYLAPEYHGGEGGKSVHSLWFQGLSEVGWPGTGLFVIALFSLFRLSRKAKKWVLESDDNASYFKLLALECALLGYLAAGSFINRFRAEILYWMILLLAIGINVYFLQRRKAKVAVSKAQDDVMPNSLTPNYTKEPSR</sequence>
<dbReference type="RefSeq" id="WP_048385914.1">
    <property type="nucleotide sequence ID" value="NZ_CP011494.1"/>
</dbReference>
<evidence type="ECO:0000256" key="2">
    <source>
        <dbReference type="ARBA" id="ARBA00022692"/>
    </source>
</evidence>
<evidence type="ECO:0000256" key="5">
    <source>
        <dbReference type="SAM" id="Phobius"/>
    </source>
</evidence>
<dbReference type="Proteomes" id="UP000036406">
    <property type="component" value="Chromosome"/>
</dbReference>
<dbReference type="EMBL" id="CP011494">
    <property type="protein sequence ID" value="AKO52764.1"/>
    <property type="molecule type" value="Genomic_DNA"/>
</dbReference>
<feature type="transmembrane region" description="Helical" evidence="5">
    <location>
        <begin position="407"/>
        <end position="424"/>
    </location>
</feature>
<feature type="transmembrane region" description="Helical" evidence="5">
    <location>
        <begin position="81"/>
        <end position="101"/>
    </location>
</feature>
<keyword evidence="3 5" id="KW-1133">Transmembrane helix</keyword>
<organism evidence="7 8">
    <name type="scientific">Marinobacter psychrophilus</name>
    <dbReference type="NCBI Taxonomy" id="330734"/>
    <lineage>
        <taxon>Bacteria</taxon>
        <taxon>Pseudomonadati</taxon>
        <taxon>Pseudomonadota</taxon>
        <taxon>Gammaproteobacteria</taxon>
        <taxon>Pseudomonadales</taxon>
        <taxon>Marinobacteraceae</taxon>
        <taxon>Marinobacter</taxon>
    </lineage>
</organism>
<dbReference type="InterPro" id="IPR051533">
    <property type="entry name" value="WaaL-like"/>
</dbReference>